<dbReference type="PANTHER" id="PTHR43000">
    <property type="entry name" value="DTDP-D-GLUCOSE 4,6-DEHYDRATASE-RELATED"/>
    <property type="match status" value="1"/>
</dbReference>
<dbReference type="InterPro" id="IPR036291">
    <property type="entry name" value="NAD(P)-bd_dom_sf"/>
</dbReference>
<dbReference type="EMBL" id="CP011409">
    <property type="protein sequence ID" value="AKZ61476.1"/>
    <property type="molecule type" value="Genomic_DNA"/>
</dbReference>
<gene>
    <name evidence="2" type="ORF">F506_01240</name>
</gene>
<dbReference type="Gene3D" id="3.40.50.720">
    <property type="entry name" value="NAD(P)-binding Rossmann-like Domain"/>
    <property type="match status" value="1"/>
</dbReference>
<evidence type="ECO:0000313" key="2">
    <source>
        <dbReference type="EMBL" id="AKZ61476.1"/>
    </source>
</evidence>
<evidence type="ECO:0000313" key="3">
    <source>
        <dbReference type="Proteomes" id="UP000063429"/>
    </source>
</evidence>
<dbReference type="Pfam" id="PF16363">
    <property type="entry name" value="GDP_Man_Dehyd"/>
    <property type="match status" value="1"/>
</dbReference>
<organism evidence="2 3">
    <name type="scientific">Herbaspirillum hiltneri N3</name>
    <dbReference type="NCBI Taxonomy" id="1262470"/>
    <lineage>
        <taxon>Bacteria</taxon>
        <taxon>Pseudomonadati</taxon>
        <taxon>Pseudomonadota</taxon>
        <taxon>Betaproteobacteria</taxon>
        <taxon>Burkholderiales</taxon>
        <taxon>Oxalobacteraceae</taxon>
        <taxon>Herbaspirillum</taxon>
    </lineage>
</organism>
<dbReference type="InterPro" id="IPR016040">
    <property type="entry name" value="NAD(P)-bd_dom"/>
</dbReference>
<sequence>MSTAAIPASAGRKLLVIGSGFIAAKLARTAAVEWGWPVEVVYRNYQNPTLANLTSHALPSTVAALAELIAASAATDIVVALGSSFVPDINRDLDLAMQQHLGGALQVMDAVSRLPTPLAGKILMVGSASEYGEFDDAPVDELHPARPRDHYGHLKLTLRQLGLHYHAHHGLPVIHVRQFNVTGIGQDSRFVLPSICLQVAQAKKSNTSDAVHRIIAGNTAVRRDFLAVEDVCEAYRALMLTGAPGNIYNVCSGHAHKIADLIVMAADIANIRIEVEVNSQLLRENDKVQEIICGDPGKLKHLGWQPRVQMRELLAQMIANYSTAAGSVPSASAKI</sequence>
<accession>A0ABN4HW19</accession>
<dbReference type="Proteomes" id="UP000063429">
    <property type="component" value="Chromosome"/>
</dbReference>
<reference evidence="3" key="1">
    <citation type="journal article" date="2015" name="Genome Announc.">
        <title>Complete Genome Sequence of Herbaspirillum hiltneri N3 (DSM 17495), Isolated from Surface-Sterilized Wheat Roots.</title>
        <authorList>
            <person name="Guizelini D."/>
            <person name="Saizaki P.M."/>
            <person name="Coimbra N.A."/>
            <person name="Weiss V.A."/>
            <person name="Faoro H."/>
            <person name="Sfeir M.Z."/>
            <person name="Baura V.A."/>
            <person name="Monteiro R.A."/>
            <person name="Chubatsu L.S."/>
            <person name="Souza E.M."/>
            <person name="Cruz L.M."/>
            <person name="Pedrosa F.O."/>
            <person name="Raittz R.T."/>
            <person name="Marchaukoski J.N."/>
            <person name="Steffens M.B."/>
        </authorList>
    </citation>
    <scope>NUCLEOTIDE SEQUENCE [LARGE SCALE GENOMIC DNA]</scope>
    <source>
        <strain evidence="3">N3</strain>
    </source>
</reference>
<evidence type="ECO:0000259" key="1">
    <source>
        <dbReference type="Pfam" id="PF16363"/>
    </source>
</evidence>
<dbReference type="RefSeq" id="WP_053194979.1">
    <property type="nucleotide sequence ID" value="NZ_CP011409.1"/>
</dbReference>
<protein>
    <recommendedName>
        <fullName evidence="1">NAD(P)-binding domain-containing protein</fullName>
    </recommendedName>
</protein>
<dbReference type="Gene3D" id="3.90.25.10">
    <property type="entry name" value="UDP-galactose 4-epimerase, domain 1"/>
    <property type="match status" value="1"/>
</dbReference>
<proteinExistence type="predicted"/>
<feature type="domain" description="NAD(P)-binding" evidence="1">
    <location>
        <begin position="67"/>
        <end position="317"/>
    </location>
</feature>
<name>A0ABN4HW19_9BURK</name>
<dbReference type="SUPFAM" id="SSF51735">
    <property type="entry name" value="NAD(P)-binding Rossmann-fold domains"/>
    <property type="match status" value="1"/>
</dbReference>
<keyword evidence="3" id="KW-1185">Reference proteome</keyword>